<sequence>MTGHNLARTRSDLAAFLVRQRNRLTPADVGLPSTGRRRTPGLRREEVAMLAGVGLTWYTWFEQGRDIDVSESFLLGVASALRLDDAECCHLFLLAHRRPPPVEAYREQAIPALVQTLMDEMARPAYVMNLRWDVVAWNAAADTLFGFAARQPGERNMMSLLFADPAFRRRLPDWRQDAARLLAQFRCDLAGAPEHPAMLELVEALRKLSPDFRRWWEQPSLEAYGYGIGTIVDADSNHGTYDHAMLLVDEHRHLRMVAYLEKMGSGSFVRRSRRLRPQRDE</sequence>
<dbReference type="EMBL" id="JACCKA010000055">
    <property type="protein sequence ID" value="NZA26468.1"/>
    <property type="molecule type" value="Genomic_DNA"/>
</dbReference>
<evidence type="ECO:0000259" key="1">
    <source>
        <dbReference type="Pfam" id="PF17765"/>
    </source>
</evidence>
<dbReference type="CDD" id="cd00093">
    <property type="entry name" value="HTH_XRE"/>
    <property type="match status" value="1"/>
</dbReference>
<gene>
    <name evidence="2" type="ORF">H0E84_08720</name>
</gene>
<reference evidence="2 3" key="1">
    <citation type="submission" date="2020-07" db="EMBL/GenBank/DDBJ databases">
        <title>Luteimonas sp. SJ-92.</title>
        <authorList>
            <person name="Huang X.-X."/>
            <person name="Xu L."/>
            <person name="Sun J.-Q."/>
        </authorList>
    </citation>
    <scope>NUCLEOTIDE SEQUENCE [LARGE SCALE GENOMIC DNA]</scope>
    <source>
        <strain evidence="2 3">SJ-92</strain>
    </source>
</reference>
<dbReference type="AlphaFoldDB" id="A0A853JD11"/>
<comment type="caution">
    <text evidence="2">The sequence shown here is derived from an EMBL/GenBank/DDBJ whole genome shotgun (WGS) entry which is preliminary data.</text>
</comment>
<dbReference type="PANTHER" id="PTHR35010">
    <property type="entry name" value="BLL4672 PROTEIN-RELATED"/>
    <property type="match status" value="1"/>
</dbReference>
<evidence type="ECO:0000313" key="2">
    <source>
        <dbReference type="EMBL" id="NZA26468.1"/>
    </source>
</evidence>
<dbReference type="Gene3D" id="3.30.450.180">
    <property type="match status" value="1"/>
</dbReference>
<organism evidence="2 3">
    <name type="scientific">Luteimonas salinisoli</name>
    <dbReference type="NCBI Taxonomy" id="2752307"/>
    <lineage>
        <taxon>Bacteria</taxon>
        <taxon>Pseudomonadati</taxon>
        <taxon>Pseudomonadota</taxon>
        <taxon>Gammaproteobacteria</taxon>
        <taxon>Lysobacterales</taxon>
        <taxon>Lysobacteraceae</taxon>
        <taxon>Luteimonas</taxon>
    </lineage>
</organism>
<proteinExistence type="predicted"/>
<name>A0A853JD11_9GAMM</name>
<protein>
    <submittedName>
        <fullName evidence="2">Helix-turn-helix domain-containing protein</fullName>
    </submittedName>
</protein>
<keyword evidence="3" id="KW-1185">Reference proteome</keyword>
<dbReference type="Pfam" id="PF17765">
    <property type="entry name" value="MLTR_LBD"/>
    <property type="match status" value="1"/>
</dbReference>
<dbReference type="Pfam" id="PF13560">
    <property type="entry name" value="HTH_31"/>
    <property type="match status" value="1"/>
</dbReference>
<feature type="domain" description="MmyB-like transcription regulator ligand binding" evidence="1">
    <location>
        <begin position="113"/>
        <end position="267"/>
    </location>
</feature>
<accession>A0A853JD11</accession>
<dbReference type="InterPro" id="IPR041413">
    <property type="entry name" value="MLTR_LBD"/>
</dbReference>
<dbReference type="InterPro" id="IPR001387">
    <property type="entry name" value="Cro/C1-type_HTH"/>
</dbReference>
<dbReference type="RefSeq" id="WP_180678332.1">
    <property type="nucleotide sequence ID" value="NZ_JACCKA010000055.1"/>
</dbReference>
<dbReference type="Proteomes" id="UP000578091">
    <property type="component" value="Unassembled WGS sequence"/>
</dbReference>
<evidence type="ECO:0000313" key="3">
    <source>
        <dbReference type="Proteomes" id="UP000578091"/>
    </source>
</evidence>